<evidence type="ECO:0000313" key="2">
    <source>
        <dbReference type="EMBL" id="MFD2215668.1"/>
    </source>
</evidence>
<keyword evidence="1" id="KW-1133">Transmembrane helix</keyword>
<keyword evidence="1" id="KW-0812">Transmembrane</keyword>
<dbReference type="Pfam" id="PF04854">
    <property type="entry name" value="DUF624"/>
    <property type="match status" value="1"/>
</dbReference>
<name>A0ABW5BZP9_9BACI</name>
<protein>
    <submittedName>
        <fullName evidence="2">YesL family protein</fullName>
    </submittedName>
</protein>
<proteinExistence type="predicted"/>
<organism evidence="2 3">
    <name type="scientific">Metabacillus endolithicus</name>
    <dbReference type="NCBI Taxonomy" id="1535204"/>
    <lineage>
        <taxon>Bacteria</taxon>
        <taxon>Bacillati</taxon>
        <taxon>Bacillota</taxon>
        <taxon>Bacilli</taxon>
        <taxon>Bacillales</taxon>
        <taxon>Bacillaceae</taxon>
        <taxon>Metabacillus</taxon>
    </lineage>
</organism>
<accession>A0ABW5BZP9</accession>
<reference evidence="3" key="1">
    <citation type="journal article" date="2019" name="Int. J. Syst. Evol. Microbiol.">
        <title>The Global Catalogue of Microorganisms (GCM) 10K type strain sequencing project: providing services to taxonomists for standard genome sequencing and annotation.</title>
        <authorList>
            <consortium name="The Broad Institute Genomics Platform"/>
            <consortium name="The Broad Institute Genome Sequencing Center for Infectious Disease"/>
            <person name="Wu L."/>
            <person name="Ma J."/>
        </authorList>
    </citation>
    <scope>NUCLEOTIDE SEQUENCE [LARGE SCALE GENOMIC DNA]</scope>
    <source>
        <strain evidence="3">CGMCC 1.15474</strain>
    </source>
</reference>
<feature type="transmembrane region" description="Helical" evidence="1">
    <location>
        <begin position="80"/>
        <end position="100"/>
    </location>
</feature>
<evidence type="ECO:0000256" key="1">
    <source>
        <dbReference type="SAM" id="Phobius"/>
    </source>
</evidence>
<dbReference type="Proteomes" id="UP001597318">
    <property type="component" value="Unassembled WGS sequence"/>
</dbReference>
<feature type="transmembrane region" description="Helical" evidence="1">
    <location>
        <begin position="147"/>
        <end position="170"/>
    </location>
</feature>
<comment type="caution">
    <text evidence="2">The sequence shown here is derived from an EMBL/GenBank/DDBJ whole genome shotgun (WGS) entry which is preliminary data.</text>
</comment>
<keyword evidence="1" id="KW-0472">Membrane</keyword>
<sequence>MQVNGLMGGVYKISVWITKFAYLNLLWILFTLFGLIIFGFFPASVSTFAVVRKWLKCKGEFSLFHFFFSYYKKEFIKSNLLGIILLGIAFILYVDMKFILQNHTGFWGVVSSITVLAIILFIFMVLYVFPVYVTYQISVIKIIQNSFLYMFVNPKVTFIMIAALITLFLGGMYFPGATFIFGGSLYSFCIMWYADQAFVHVQQKKIHHRNSLSKDLSNN</sequence>
<feature type="transmembrane region" description="Helical" evidence="1">
    <location>
        <begin position="106"/>
        <end position="135"/>
    </location>
</feature>
<dbReference type="EMBL" id="JBHUIK010000004">
    <property type="protein sequence ID" value="MFD2215668.1"/>
    <property type="molecule type" value="Genomic_DNA"/>
</dbReference>
<dbReference type="InterPro" id="IPR006938">
    <property type="entry name" value="DUF624"/>
</dbReference>
<feature type="transmembrane region" description="Helical" evidence="1">
    <location>
        <begin position="20"/>
        <end position="51"/>
    </location>
</feature>
<keyword evidence="3" id="KW-1185">Reference proteome</keyword>
<dbReference type="RefSeq" id="WP_247340455.1">
    <property type="nucleotide sequence ID" value="NZ_CP095550.1"/>
</dbReference>
<evidence type="ECO:0000313" key="3">
    <source>
        <dbReference type="Proteomes" id="UP001597318"/>
    </source>
</evidence>
<feature type="transmembrane region" description="Helical" evidence="1">
    <location>
        <begin position="176"/>
        <end position="194"/>
    </location>
</feature>
<gene>
    <name evidence="2" type="ORF">ACFSKK_18450</name>
</gene>